<sequence length="113" mass="12844">MNEFLLVFRRDYKTKEIQPSPEQLQAHLSRWREWFNDLKSRDVLARPLQPWESMGKVLKHDKSVTDGPYAEIKESIGGFVIIKAGSYDEAVEIAKGAPILELGGSVEIRMAQG</sequence>
<dbReference type="Proteomes" id="UP000185003">
    <property type="component" value="Unassembled WGS sequence"/>
</dbReference>
<reference evidence="3 4" key="1">
    <citation type="submission" date="2016-11" db="EMBL/GenBank/DDBJ databases">
        <authorList>
            <person name="Jaros S."/>
            <person name="Januszkiewicz K."/>
            <person name="Wedrychowicz H."/>
        </authorList>
    </citation>
    <scope>NUCLEOTIDE SEQUENCE [LARGE SCALE GENOMIC DNA]</scope>
    <source>
        <strain evidence="3 4">DSM 24787</strain>
    </source>
</reference>
<name>A0A1N6G046_9BACT</name>
<dbReference type="STRING" id="536979.SAMN04488055_2504"/>
<feature type="domain" description="YCII-related" evidence="2">
    <location>
        <begin position="16"/>
        <end position="108"/>
    </location>
</feature>
<keyword evidence="4" id="KW-1185">Reference proteome</keyword>
<dbReference type="RefSeq" id="WP_074239560.1">
    <property type="nucleotide sequence ID" value="NZ_FSRA01000001.1"/>
</dbReference>
<dbReference type="PANTHER" id="PTHR35174">
    <property type="entry name" value="BLL7171 PROTEIN-RELATED"/>
    <property type="match status" value="1"/>
</dbReference>
<dbReference type="InterPro" id="IPR005545">
    <property type="entry name" value="YCII"/>
</dbReference>
<dbReference type="EMBL" id="FSRA01000001">
    <property type="protein sequence ID" value="SIO00821.1"/>
    <property type="molecule type" value="Genomic_DNA"/>
</dbReference>
<organism evidence="3 4">
    <name type="scientific">Chitinophaga niabensis</name>
    <dbReference type="NCBI Taxonomy" id="536979"/>
    <lineage>
        <taxon>Bacteria</taxon>
        <taxon>Pseudomonadati</taxon>
        <taxon>Bacteroidota</taxon>
        <taxon>Chitinophagia</taxon>
        <taxon>Chitinophagales</taxon>
        <taxon>Chitinophagaceae</taxon>
        <taxon>Chitinophaga</taxon>
    </lineage>
</organism>
<evidence type="ECO:0000256" key="1">
    <source>
        <dbReference type="ARBA" id="ARBA00007689"/>
    </source>
</evidence>
<accession>A0A1N6G046</accession>
<dbReference type="InterPro" id="IPR011008">
    <property type="entry name" value="Dimeric_a/b-barrel"/>
</dbReference>
<dbReference type="Pfam" id="PF03795">
    <property type="entry name" value="YCII"/>
    <property type="match status" value="1"/>
</dbReference>
<gene>
    <name evidence="3" type="ORF">SAMN04488055_2504</name>
</gene>
<dbReference type="AlphaFoldDB" id="A0A1N6G046"/>
<dbReference type="SUPFAM" id="SSF54909">
    <property type="entry name" value="Dimeric alpha+beta barrel"/>
    <property type="match status" value="1"/>
</dbReference>
<dbReference type="OrthoDB" id="7782105at2"/>
<comment type="similarity">
    <text evidence="1">Belongs to the YciI family.</text>
</comment>
<evidence type="ECO:0000259" key="2">
    <source>
        <dbReference type="Pfam" id="PF03795"/>
    </source>
</evidence>
<proteinExistence type="inferred from homology"/>
<dbReference type="Gene3D" id="3.30.70.1060">
    <property type="entry name" value="Dimeric alpha+beta barrel"/>
    <property type="match status" value="1"/>
</dbReference>
<evidence type="ECO:0000313" key="3">
    <source>
        <dbReference type="EMBL" id="SIO00821.1"/>
    </source>
</evidence>
<protein>
    <submittedName>
        <fullName evidence="3">YCII-related domain-containing protein</fullName>
    </submittedName>
</protein>
<dbReference type="PANTHER" id="PTHR35174:SF3">
    <property type="entry name" value="BLL7171 PROTEIN"/>
    <property type="match status" value="1"/>
</dbReference>
<evidence type="ECO:0000313" key="4">
    <source>
        <dbReference type="Proteomes" id="UP000185003"/>
    </source>
</evidence>